<feature type="region of interest" description="Disordered" evidence="1">
    <location>
        <begin position="77"/>
        <end position="96"/>
    </location>
</feature>
<evidence type="ECO:0008006" key="4">
    <source>
        <dbReference type="Google" id="ProtNLM"/>
    </source>
</evidence>
<comment type="caution">
    <text evidence="2">The sequence shown here is derived from an EMBL/GenBank/DDBJ whole genome shotgun (WGS) entry which is preliminary data.</text>
</comment>
<sequence length="258" mass="27123">MASFTPVPPLPHCSPSLVSLSPCGGFVALLPSPSRLCVYRVAPFELVRRFSAVDYIDRLEWAPEGYDEPRAQVLPQDDEAQDDEATAASISTSTAAKAEPTEATAMGLILLTLLKRSQVTVISLRDSAFHCSLSPPLLTHATFAATSRHVLCSSDFAGPLAGYPLSAAPGAAPAFSVADSKSPLTVCQSPPSYLGPPTLCVVTRSAGKDVARIYTCSGSRYALLCSLPLPTADCARALLVPSPVSPSHLQLLAVDHHL</sequence>
<proteinExistence type="predicted"/>
<dbReference type="EMBL" id="BRYB01006445">
    <property type="protein sequence ID" value="GMI57804.1"/>
    <property type="molecule type" value="Genomic_DNA"/>
</dbReference>
<reference evidence="2 3" key="1">
    <citation type="journal article" date="2023" name="Commun. Biol.">
        <title>Genome analysis of Parmales, the sister group of diatoms, reveals the evolutionary specialization of diatoms from phago-mixotrophs to photoautotrophs.</title>
        <authorList>
            <person name="Ban H."/>
            <person name="Sato S."/>
            <person name="Yoshikawa S."/>
            <person name="Yamada K."/>
            <person name="Nakamura Y."/>
            <person name="Ichinomiya M."/>
            <person name="Sato N."/>
            <person name="Blanc-Mathieu R."/>
            <person name="Endo H."/>
            <person name="Kuwata A."/>
            <person name="Ogata H."/>
        </authorList>
    </citation>
    <scope>NUCLEOTIDE SEQUENCE [LARGE SCALE GENOMIC DNA]</scope>
</reference>
<evidence type="ECO:0000256" key="1">
    <source>
        <dbReference type="SAM" id="MobiDB-lite"/>
    </source>
</evidence>
<keyword evidence="3" id="KW-1185">Reference proteome</keyword>
<accession>A0ABQ6NDF1</accession>
<dbReference type="Proteomes" id="UP001165060">
    <property type="component" value="Unassembled WGS sequence"/>
</dbReference>
<evidence type="ECO:0000313" key="2">
    <source>
        <dbReference type="EMBL" id="GMI57804.1"/>
    </source>
</evidence>
<protein>
    <recommendedName>
        <fullName evidence="4">Anaphase-promoting complex subunit 1</fullName>
    </recommendedName>
</protein>
<evidence type="ECO:0000313" key="3">
    <source>
        <dbReference type="Proteomes" id="UP001165060"/>
    </source>
</evidence>
<name>A0ABQ6NDF1_9STRA</name>
<gene>
    <name evidence="2" type="ORF">TeGR_g1660</name>
</gene>
<organism evidence="2 3">
    <name type="scientific">Tetraparma gracilis</name>
    <dbReference type="NCBI Taxonomy" id="2962635"/>
    <lineage>
        <taxon>Eukaryota</taxon>
        <taxon>Sar</taxon>
        <taxon>Stramenopiles</taxon>
        <taxon>Ochrophyta</taxon>
        <taxon>Bolidophyceae</taxon>
        <taxon>Parmales</taxon>
        <taxon>Triparmaceae</taxon>
        <taxon>Tetraparma</taxon>
    </lineage>
</organism>
<feature type="compositionally biased region" description="Low complexity" evidence="1">
    <location>
        <begin position="86"/>
        <end position="96"/>
    </location>
</feature>